<dbReference type="InterPro" id="IPR008271">
    <property type="entry name" value="Ser/Thr_kinase_AS"/>
</dbReference>
<dbReference type="GO" id="GO:0016567">
    <property type="term" value="P:protein ubiquitination"/>
    <property type="evidence" value="ECO:0007669"/>
    <property type="project" value="InterPro"/>
</dbReference>
<accession>A0AA86S017</accession>
<dbReference type="PROSITE" id="PS00107">
    <property type="entry name" value="PROTEIN_KINASE_ATP"/>
    <property type="match status" value="1"/>
</dbReference>
<dbReference type="PROSITE" id="PS50011">
    <property type="entry name" value="PROTEIN_KINASE_DOM"/>
    <property type="match status" value="1"/>
</dbReference>
<feature type="region of interest" description="Disordered" evidence="13">
    <location>
        <begin position="1"/>
        <end position="23"/>
    </location>
</feature>
<feature type="compositionally biased region" description="Basic and acidic residues" evidence="13">
    <location>
        <begin position="341"/>
        <end position="358"/>
    </location>
</feature>
<dbReference type="Gene3D" id="1.10.510.10">
    <property type="entry name" value="Transferase(Phosphotransferase) domain 1"/>
    <property type="match status" value="1"/>
</dbReference>
<feature type="region of interest" description="Disordered" evidence="13">
    <location>
        <begin position="325"/>
        <end position="365"/>
    </location>
</feature>
<dbReference type="SMART" id="SM00220">
    <property type="entry name" value="S_TKc"/>
    <property type="match status" value="1"/>
</dbReference>
<proteinExistence type="predicted"/>
<comment type="catalytic activity">
    <reaction evidence="1">
        <text>S-ubiquitinyl-[E2 ubiquitin-conjugating enzyme]-L-cysteine + [acceptor protein]-L-lysine = [E2 ubiquitin-conjugating enzyme]-L-cysteine + N(6)-ubiquitinyl-[acceptor protein]-L-lysine.</text>
        <dbReference type="EC" id="2.3.2.27"/>
    </reaction>
</comment>
<evidence type="ECO:0000313" key="16">
    <source>
        <dbReference type="EMBL" id="CAJ1819459.1"/>
    </source>
</evidence>
<keyword evidence="10 11" id="KW-0067">ATP-binding</keyword>
<dbReference type="Pfam" id="PF04564">
    <property type="entry name" value="U-box"/>
    <property type="match status" value="1"/>
</dbReference>
<dbReference type="PANTHER" id="PTHR45647:SF100">
    <property type="entry name" value="U-BOX DOMAIN-CONTAINING PROTEIN 33"/>
    <property type="match status" value="1"/>
</dbReference>
<dbReference type="SUPFAM" id="SSF52402">
    <property type="entry name" value="Adenine nucleotide alpha hydrolases-like"/>
    <property type="match status" value="1"/>
</dbReference>
<reference evidence="16" key="1">
    <citation type="submission" date="2023-10" db="EMBL/GenBank/DDBJ databases">
        <authorList>
            <person name="Domelevo Entfellner J.-B."/>
        </authorList>
    </citation>
    <scope>NUCLEOTIDE SEQUENCE</scope>
</reference>
<keyword evidence="5" id="KW-0723">Serine/threonine-protein kinase</keyword>
<dbReference type="InterPro" id="IPR011009">
    <property type="entry name" value="Kinase-like_dom_sf"/>
</dbReference>
<keyword evidence="9" id="KW-0833">Ubl conjugation pathway</keyword>
<dbReference type="EMBL" id="OY731398">
    <property type="protein sequence ID" value="CAJ1819459.1"/>
    <property type="molecule type" value="Genomic_DNA"/>
</dbReference>
<dbReference type="InterPro" id="IPR013083">
    <property type="entry name" value="Znf_RING/FYVE/PHD"/>
</dbReference>
<dbReference type="PANTHER" id="PTHR45647">
    <property type="entry name" value="OS02G0152300 PROTEIN"/>
    <property type="match status" value="1"/>
</dbReference>
<evidence type="ECO:0000256" key="6">
    <source>
        <dbReference type="ARBA" id="ARBA00022679"/>
    </source>
</evidence>
<dbReference type="EC" id="2.3.2.27" evidence="4"/>
<evidence type="ECO:0000256" key="11">
    <source>
        <dbReference type="PROSITE-ProRule" id="PRU10141"/>
    </source>
</evidence>
<keyword evidence="7 11" id="KW-0547">Nucleotide-binding</keyword>
<comment type="pathway">
    <text evidence="3">Protein modification; protein ubiquitination.</text>
</comment>
<evidence type="ECO:0000256" key="12">
    <source>
        <dbReference type="SAM" id="Coils"/>
    </source>
</evidence>
<dbReference type="CDD" id="cd16655">
    <property type="entry name" value="RING-Ubox_WDSUB1-like"/>
    <property type="match status" value="1"/>
</dbReference>
<evidence type="ECO:0000256" key="5">
    <source>
        <dbReference type="ARBA" id="ARBA00022527"/>
    </source>
</evidence>
<keyword evidence="17" id="KW-1185">Reference proteome</keyword>
<dbReference type="SUPFAM" id="SSF56112">
    <property type="entry name" value="Protein kinase-like (PK-like)"/>
    <property type="match status" value="1"/>
</dbReference>
<dbReference type="AlphaFoldDB" id="A0AA86S017"/>
<dbReference type="Pfam" id="PF00069">
    <property type="entry name" value="Pkinase"/>
    <property type="match status" value="1"/>
</dbReference>
<dbReference type="GO" id="GO:0061630">
    <property type="term" value="F:ubiquitin protein ligase activity"/>
    <property type="evidence" value="ECO:0007669"/>
    <property type="project" value="UniProtKB-EC"/>
</dbReference>
<dbReference type="PROSITE" id="PS00108">
    <property type="entry name" value="PROTEIN_KINASE_ST"/>
    <property type="match status" value="1"/>
</dbReference>
<evidence type="ECO:0000259" key="15">
    <source>
        <dbReference type="PROSITE" id="PS51698"/>
    </source>
</evidence>
<dbReference type="CDD" id="cd01989">
    <property type="entry name" value="USP_STK_Ubox_N"/>
    <property type="match status" value="1"/>
</dbReference>
<evidence type="ECO:0000259" key="14">
    <source>
        <dbReference type="PROSITE" id="PS50011"/>
    </source>
</evidence>
<dbReference type="PROSITE" id="PS51698">
    <property type="entry name" value="U_BOX"/>
    <property type="match status" value="1"/>
</dbReference>
<dbReference type="Gene3D" id="3.30.200.20">
    <property type="entry name" value="Phosphorylase Kinase, domain 1"/>
    <property type="match status" value="1"/>
</dbReference>
<dbReference type="Proteomes" id="UP001189624">
    <property type="component" value="Chromosome 1"/>
</dbReference>
<evidence type="ECO:0000256" key="1">
    <source>
        <dbReference type="ARBA" id="ARBA00000900"/>
    </source>
</evidence>
<protein>
    <recommendedName>
        <fullName evidence="4">RING-type E3 ubiquitin transferase</fullName>
        <ecNumber evidence="4">2.3.2.27</ecNumber>
    </recommendedName>
</protein>
<feature type="coiled-coil region" evidence="12">
    <location>
        <begin position="465"/>
        <end position="562"/>
    </location>
</feature>
<dbReference type="InterPro" id="IPR003613">
    <property type="entry name" value="Ubox_domain"/>
</dbReference>
<dbReference type="Gene3D" id="3.30.40.10">
    <property type="entry name" value="Zinc/RING finger domain, C3HC4 (zinc finger)"/>
    <property type="match status" value="1"/>
</dbReference>
<gene>
    <name evidence="16" type="ORF">AYBTSS11_LOCUS1107</name>
</gene>
<dbReference type="InterPro" id="IPR000719">
    <property type="entry name" value="Prot_kinase_dom"/>
</dbReference>
<evidence type="ECO:0000256" key="2">
    <source>
        <dbReference type="ARBA" id="ARBA00003861"/>
    </source>
</evidence>
<keyword evidence="6" id="KW-0808">Transferase</keyword>
<evidence type="ECO:0000313" key="17">
    <source>
        <dbReference type="Proteomes" id="UP001189624"/>
    </source>
</evidence>
<evidence type="ECO:0000256" key="3">
    <source>
        <dbReference type="ARBA" id="ARBA00004906"/>
    </source>
</evidence>
<evidence type="ECO:0000256" key="4">
    <source>
        <dbReference type="ARBA" id="ARBA00012483"/>
    </source>
</evidence>
<evidence type="ECO:0000256" key="10">
    <source>
        <dbReference type="ARBA" id="ARBA00022840"/>
    </source>
</evidence>
<evidence type="ECO:0000256" key="9">
    <source>
        <dbReference type="ARBA" id="ARBA00022786"/>
    </source>
</evidence>
<organism evidence="16 17">
    <name type="scientific">Sphenostylis stenocarpa</name>
    <dbReference type="NCBI Taxonomy" id="92480"/>
    <lineage>
        <taxon>Eukaryota</taxon>
        <taxon>Viridiplantae</taxon>
        <taxon>Streptophyta</taxon>
        <taxon>Embryophyta</taxon>
        <taxon>Tracheophyta</taxon>
        <taxon>Spermatophyta</taxon>
        <taxon>Magnoliopsida</taxon>
        <taxon>eudicotyledons</taxon>
        <taxon>Gunneridae</taxon>
        <taxon>Pentapetalae</taxon>
        <taxon>rosids</taxon>
        <taxon>fabids</taxon>
        <taxon>Fabales</taxon>
        <taxon>Fabaceae</taxon>
        <taxon>Papilionoideae</taxon>
        <taxon>50 kb inversion clade</taxon>
        <taxon>NPAAA clade</taxon>
        <taxon>indigoferoid/millettioid clade</taxon>
        <taxon>Phaseoleae</taxon>
        <taxon>Sphenostylis</taxon>
    </lineage>
</organism>
<feature type="domain" description="U-box" evidence="15">
    <location>
        <begin position="877"/>
        <end position="948"/>
    </location>
</feature>
<keyword evidence="12" id="KW-0175">Coiled coil</keyword>
<dbReference type="Gramene" id="rna-AYBTSS11_LOCUS1107">
    <property type="protein sequence ID" value="CAJ1819459.1"/>
    <property type="gene ID" value="gene-AYBTSS11_LOCUS1107"/>
</dbReference>
<evidence type="ECO:0000256" key="7">
    <source>
        <dbReference type="ARBA" id="ARBA00022741"/>
    </source>
</evidence>
<feature type="domain" description="Protein kinase" evidence="14">
    <location>
        <begin position="590"/>
        <end position="858"/>
    </location>
</feature>
<evidence type="ECO:0000256" key="13">
    <source>
        <dbReference type="SAM" id="MobiDB-lite"/>
    </source>
</evidence>
<dbReference type="FunFam" id="3.30.200.20:FF:000039">
    <property type="entry name" value="receptor-like protein kinase FERONIA"/>
    <property type="match status" value="1"/>
</dbReference>
<sequence>MAVVSPVPATTQRMGSVRSPSDVGGEIFEEPNPGVVDEPIYVAVTKEVKESKLNLIWAIQHSGGKRICILYVHVRASMIPLPELTQLGLSVTVCNTMDLTLLKVVHSKVHSLLPIRNDMTLFGSSCQNDHLLYWFIADVAVIRKQMGGRFPVSALKEEQVQSYWEEERQGMRRTLDEYLRICQRMGVRAEKLAIEMDSIEKGILELISQHNIQKLVMGAASDKYYNRRMVDLRSRKAIYVSKQAPPSCHIQFVCKGHLIHSRDLSLEEGNAEVASPLVQQVPAPNSVRTLRSQSVTLGQDRGANLTNHALDLLRRVRSANEHGASFVAVSSPEESEGFSTPRDRMGTKVSSDESDRLSRMSPSSLSTCSDSTVELALAPRLITESSENALELTLSQLVMEDLHHSSPSSTLDGGMDDTIYDQLQQAMAEAENASLNAYQETVRRRKAEKDAFEAIRKAKASESLYTEELNLRKMAEEELRKEKEELENVKGLRDKVKEELRLALDQKATLESQISSSELVIKELEQKIVSAVDLLQSYKNEREELQMQCDNALREAEELRKKQGEASCTHVSQFFSEFSFSEIKEATSNFNPSLKIGEGGYGSIFKGILRYTEVAIKRLHSNSMQGPLEFQQEVDVLSKLRHPNLVTLIGACPESWALVYEYLPNGSLEDRLACKDNTSPLSWQTRIRIAAELCSALIFLHSSKPHSIVHGDLKPSNILLDANLISKLSDFGICRILSNFESSSTNSTQFWRTDPKGTFVYMDPEFLASGELTPKSDVYSFGIILLRLLTGRPALGIIKEVKYALDTGKLKSLLDPLAGDWPFVQAEQLARLALRCCDMNRKNRPDLYSDVWRVLEAMRVSSGGTNTFGLSSEELSQPPSYFICPIFQEVMRDPHVAADGFTYEAEAIRGWLDGGNDNSPMTNSKLAHHNLVANRALRSAIQDWLQNH</sequence>
<comment type="function">
    <text evidence="2">Functions as an E3 ubiquitin ligase.</text>
</comment>
<dbReference type="GO" id="GO:0004674">
    <property type="term" value="F:protein serine/threonine kinase activity"/>
    <property type="evidence" value="ECO:0007669"/>
    <property type="project" value="UniProtKB-KW"/>
</dbReference>
<feature type="binding site" evidence="11">
    <location>
        <position position="617"/>
    </location>
    <ligand>
        <name>ATP</name>
        <dbReference type="ChEBI" id="CHEBI:30616"/>
    </ligand>
</feature>
<dbReference type="InterPro" id="IPR017441">
    <property type="entry name" value="Protein_kinase_ATP_BS"/>
</dbReference>
<dbReference type="GO" id="GO:0005524">
    <property type="term" value="F:ATP binding"/>
    <property type="evidence" value="ECO:0007669"/>
    <property type="project" value="UniProtKB-UniRule"/>
</dbReference>
<keyword evidence="8" id="KW-0418">Kinase</keyword>
<dbReference type="SMART" id="SM00504">
    <property type="entry name" value="Ubox"/>
    <property type="match status" value="1"/>
</dbReference>
<evidence type="ECO:0000256" key="8">
    <source>
        <dbReference type="ARBA" id="ARBA00022777"/>
    </source>
</evidence>
<name>A0AA86S017_9FABA</name>
<dbReference type="InterPro" id="IPR051348">
    <property type="entry name" value="U-box_ubiquitin_ligases"/>
</dbReference>
<dbReference type="SUPFAM" id="SSF57850">
    <property type="entry name" value="RING/U-box"/>
    <property type="match status" value="1"/>
</dbReference>